<keyword evidence="2" id="KW-0805">Transcription regulation</keyword>
<comment type="similarity">
    <text evidence="1">Belongs to the sigma-70 factor family. ECF subfamily.</text>
</comment>
<dbReference type="SUPFAM" id="SSF88659">
    <property type="entry name" value="Sigma3 and sigma4 domains of RNA polymerase sigma factors"/>
    <property type="match status" value="1"/>
</dbReference>
<protein>
    <submittedName>
        <fullName evidence="8">RNA polymerase sigma factor</fullName>
    </submittedName>
</protein>
<evidence type="ECO:0000256" key="2">
    <source>
        <dbReference type="ARBA" id="ARBA00023015"/>
    </source>
</evidence>
<dbReference type="InterPro" id="IPR036388">
    <property type="entry name" value="WH-like_DNA-bd_sf"/>
</dbReference>
<dbReference type="Proteomes" id="UP001589774">
    <property type="component" value="Unassembled WGS sequence"/>
</dbReference>
<dbReference type="Gene3D" id="1.10.10.10">
    <property type="entry name" value="Winged helix-like DNA-binding domain superfamily/Winged helix DNA-binding domain"/>
    <property type="match status" value="1"/>
</dbReference>
<dbReference type="InterPro" id="IPR013249">
    <property type="entry name" value="RNA_pol_sigma70_r4_t2"/>
</dbReference>
<name>A0ABV6HFS9_9SPHI</name>
<dbReference type="NCBIfam" id="TIGR02985">
    <property type="entry name" value="Sig70_bacteroi1"/>
    <property type="match status" value="1"/>
</dbReference>
<dbReference type="CDD" id="cd06171">
    <property type="entry name" value="Sigma70_r4"/>
    <property type="match status" value="1"/>
</dbReference>
<organism evidence="8 9">
    <name type="scientific">Olivibacter oleidegradans</name>
    <dbReference type="NCBI Taxonomy" id="760123"/>
    <lineage>
        <taxon>Bacteria</taxon>
        <taxon>Pseudomonadati</taxon>
        <taxon>Bacteroidota</taxon>
        <taxon>Sphingobacteriia</taxon>
        <taxon>Sphingobacteriales</taxon>
        <taxon>Sphingobacteriaceae</taxon>
        <taxon>Olivibacter</taxon>
    </lineage>
</organism>
<dbReference type="InterPro" id="IPR039425">
    <property type="entry name" value="RNA_pol_sigma-70-like"/>
</dbReference>
<dbReference type="InterPro" id="IPR013324">
    <property type="entry name" value="RNA_pol_sigma_r3/r4-like"/>
</dbReference>
<dbReference type="RefSeq" id="WP_013664951.1">
    <property type="nucleotide sequence ID" value="NZ_JBHLWO010000001.1"/>
</dbReference>
<keyword evidence="4" id="KW-0804">Transcription</keyword>
<keyword evidence="9" id="KW-1185">Reference proteome</keyword>
<evidence type="ECO:0000256" key="5">
    <source>
        <dbReference type="SAM" id="Coils"/>
    </source>
</evidence>
<dbReference type="InterPro" id="IPR013325">
    <property type="entry name" value="RNA_pol_sigma_r2"/>
</dbReference>
<dbReference type="Gene3D" id="1.10.1740.10">
    <property type="match status" value="1"/>
</dbReference>
<feature type="domain" description="RNA polymerase sigma factor 70 region 4 type 2" evidence="7">
    <location>
        <begin position="127"/>
        <end position="175"/>
    </location>
</feature>
<evidence type="ECO:0000313" key="8">
    <source>
        <dbReference type="EMBL" id="MFC0317765.1"/>
    </source>
</evidence>
<dbReference type="PANTHER" id="PTHR43133">
    <property type="entry name" value="RNA POLYMERASE ECF-TYPE SIGMA FACTO"/>
    <property type="match status" value="1"/>
</dbReference>
<keyword evidence="3" id="KW-0731">Sigma factor</keyword>
<keyword evidence="5" id="KW-0175">Coiled coil</keyword>
<gene>
    <name evidence="8" type="ORF">ACFFI0_05570</name>
</gene>
<evidence type="ECO:0000259" key="7">
    <source>
        <dbReference type="Pfam" id="PF08281"/>
    </source>
</evidence>
<evidence type="ECO:0000256" key="3">
    <source>
        <dbReference type="ARBA" id="ARBA00023082"/>
    </source>
</evidence>
<dbReference type="Pfam" id="PF04542">
    <property type="entry name" value="Sigma70_r2"/>
    <property type="match status" value="1"/>
</dbReference>
<dbReference type="NCBIfam" id="TIGR02937">
    <property type="entry name" value="sigma70-ECF"/>
    <property type="match status" value="1"/>
</dbReference>
<comment type="caution">
    <text evidence="8">The sequence shown here is derived from an EMBL/GenBank/DDBJ whole genome shotgun (WGS) entry which is preliminary data.</text>
</comment>
<evidence type="ECO:0000256" key="4">
    <source>
        <dbReference type="ARBA" id="ARBA00023163"/>
    </source>
</evidence>
<feature type="domain" description="RNA polymerase sigma-70 region 2" evidence="6">
    <location>
        <begin position="26"/>
        <end position="90"/>
    </location>
</feature>
<dbReference type="PANTHER" id="PTHR43133:SF46">
    <property type="entry name" value="RNA POLYMERASE SIGMA-70 FACTOR ECF SUBFAMILY"/>
    <property type="match status" value="1"/>
</dbReference>
<feature type="coiled-coil region" evidence="5">
    <location>
        <begin position="84"/>
        <end position="111"/>
    </location>
</feature>
<reference evidence="8 9" key="1">
    <citation type="submission" date="2024-09" db="EMBL/GenBank/DDBJ databases">
        <authorList>
            <person name="Sun Q."/>
            <person name="Mori K."/>
        </authorList>
    </citation>
    <scope>NUCLEOTIDE SEQUENCE [LARGE SCALE GENOMIC DNA]</scope>
    <source>
        <strain evidence="8 9">CCM 7765</strain>
    </source>
</reference>
<proteinExistence type="inferred from homology"/>
<dbReference type="SUPFAM" id="SSF88946">
    <property type="entry name" value="Sigma2 domain of RNA polymerase sigma factors"/>
    <property type="match status" value="1"/>
</dbReference>
<evidence type="ECO:0000259" key="6">
    <source>
        <dbReference type="Pfam" id="PF04542"/>
    </source>
</evidence>
<dbReference type="InterPro" id="IPR007627">
    <property type="entry name" value="RNA_pol_sigma70_r2"/>
</dbReference>
<accession>A0ABV6HFS9</accession>
<dbReference type="InterPro" id="IPR014327">
    <property type="entry name" value="RNA_pol_sigma70_bacteroid"/>
</dbReference>
<evidence type="ECO:0000256" key="1">
    <source>
        <dbReference type="ARBA" id="ARBA00010641"/>
    </source>
</evidence>
<dbReference type="EMBL" id="JBHLWO010000001">
    <property type="protein sequence ID" value="MFC0317765.1"/>
    <property type="molecule type" value="Genomic_DNA"/>
</dbReference>
<sequence length="193" mass="22917">MIHSHEEEKSLILLIKDGNEVAFRQIYDRYRTKIVSFAYRFLKNEEDAEEVMQETFIRFWQARDRLDHSFTAAPLLFTISRRLVLNELRKIAQSEKAIAELLEKSDRLDHLSQDIMAAKEIDEKSKEALNQLSPQQKTIFCLSRYEGLSHDQIAERLQISPHTVNNHLVEGLKKIRKHLLRYGLIHFFLLFYF</sequence>
<evidence type="ECO:0000313" key="9">
    <source>
        <dbReference type="Proteomes" id="UP001589774"/>
    </source>
</evidence>
<dbReference type="InterPro" id="IPR014284">
    <property type="entry name" value="RNA_pol_sigma-70_dom"/>
</dbReference>
<dbReference type="Pfam" id="PF08281">
    <property type="entry name" value="Sigma70_r4_2"/>
    <property type="match status" value="1"/>
</dbReference>